<accession>A0AAF0BLP0</accession>
<dbReference type="RefSeq" id="WP_289504111.1">
    <property type="nucleotide sequence ID" value="NZ_CP116805.1"/>
</dbReference>
<dbReference type="Pfam" id="PF21152">
    <property type="entry name" value="YgjK_N"/>
    <property type="match status" value="1"/>
</dbReference>
<dbReference type="NCBIfam" id="NF007525">
    <property type="entry name" value="PRK10137.1"/>
    <property type="match status" value="1"/>
</dbReference>
<dbReference type="InterPro" id="IPR054491">
    <property type="entry name" value="MGH1-like_GH"/>
</dbReference>
<dbReference type="GO" id="GO:0005993">
    <property type="term" value="P:trehalose catabolic process"/>
    <property type="evidence" value="ECO:0007669"/>
    <property type="project" value="TreeGrafter"/>
</dbReference>
<evidence type="ECO:0000313" key="5">
    <source>
        <dbReference type="Proteomes" id="UP001217500"/>
    </source>
</evidence>
<dbReference type="InterPro" id="IPR008928">
    <property type="entry name" value="6-hairpin_glycosidase_sf"/>
</dbReference>
<dbReference type="Gene3D" id="1.50.10.10">
    <property type="match status" value="1"/>
</dbReference>
<dbReference type="InterPro" id="IPR012341">
    <property type="entry name" value="6hp_glycosidase-like_sf"/>
</dbReference>
<dbReference type="InterPro" id="IPR001661">
    <property type="entry name" value="Glyco_hydro_37"/>
</dbReference>
<dbReference type="GO" id="GO:0004558">
    <property type="term" value="F:alpha-1,4-glucosidase activity"/>
    <property type="evidence" value="ECO:0007669"/>
    <property type="project" value="UniProtKB-EC"/>
</dbReference>
<dbReference type="PANTHER" id="PTHR23403">
    <property type="entry name" value="TREHALASE"/>
    <property type="match status" value="1"/>
</dbReference>
<dbReference type="AlphaFoldDB" id="A0AAF0BLP0"/>
<feature type="domain" description="Mannosylglycerate hydrolase MGH1-like glycoside hydrolase" evidence="3">
    <location>
        <begin position="341"/>
        <end position="784"/>
    </location>
</feature>
<dbReference type="Gene3D" id="3.30.1390.40">
    <property type="entry name" value="Ribosomal protein L30p/L7e"/>
    <property type="match status" value="1"/>
</dbReference>
<dbReference type="Proteomes" id="UP001217500">
    <property type="component" value="Chromosome"/>
</dbReference>
<dbReference type="EMBL" id="CP116805">
    <property type="protein sequence ID" value="WCL54392.1"/>
    <property type="molecule type" value="Genomic_DNA"/>
</dbReference>
<gene>
    <name evidence="4" type="primary">ygjK</name>
    <name evidence="4" type="ORF">PH603_01295</name>
</gene>
<dbReference type="EC" id="3.2.1.20" evidence="4"/>
<evidence type="ECO:0000313" key="4">
    <source>
        <dbReference type="EMBL" id="WCL54392.1"/>
    </source>
</evidence>
<dbReference type="PANTHER" id="PTHR23403:SF1">
    <property type="entry name" value="TREHALASE"/>
    <property type="match status" value="1"/>
</dbReference>
<sequence length="795" mass="86338">MPTRKTRLLLAAAAFVFAAPSVLADTPSGALDRRGAPAAMLDLDDYGNQRFNPLMDAGAWHGYLLPEAGKAGYFAGPYVIAEEMPLYFGRTVDALSLKLADGRILTPKDASDAAVTSGPGMLRQSYRLGDFAVTLTLRFVGPRTTLIETAVRNTGAKGASVRLIWRNELMTAWRKGEDATLPDGFGYTIAFSDTGSRVAYSEIRDPAHVLLHEGAGYLVTRSVPVSQVQEGAAYSAETAPVELAPDEGKSFFAAHSYGHDATEVAALEGEQRDILAKPEAAQAASEARWQAWLARLPKDATQASVGIKALETLVGNWRAPAGAIAHGGVTPSNTYLYFSGLWPWDSWKHAFALAPVVPDLAAANMRAMFAHQIAADDPLRPQDAGMLPDTVFYNQSPERGGDGPNWNERNTKPSLAAWAVWEIFERTGDKAFLAEMYPKLRAYRAWWFRNRDHDGNGIVEYGATVDSAHNDTEGRMTFRLKPGNAAVPAECVAGERGLYDCKGADAYARLLSEGGFEALRSGAQVAAGWESGMDNAARFGFISDDQLARYADRTHGGDIARAAKDWTVGILENRDAAGALVGYSLDQESVDQNSYLFLEARILSRMATLLGHAGDIPAYRAEAERARDYINRCMFDPETGFYYDVHIAPAPLSDGCAGPRVTARGRGSEGWTPLFAGAATREHAAAVVKVMLDEAEFGTLVPLPTASRTNPAYDPEIYWRGRVWLDQVYFGVEGLRQYGYTREADTLVARLFKNAEGLSDGAPIRENYNPETGHMQGATNFSWSAAMLLILLSGQ</sequence>
<evidence type="ECO:0000259" key="3">
    <source>
        <dbReference type="Pfam" id="PF22422"/>
    </source>
</evidence>
<feature type="domain" description="Glucosidase YgjK N-terminal" evidence="2">
    <location>
        <begin position="32"/>
        <end position="290"/>
    </location>
</feature>
<protein>
    <submittedName>
        <fullName evidence="4">Alpha-glucosidase</fullName>
        <ecNumber evidence="4">3.2.1.20</ecNumber>
    </submittedName>
</protein>
<keyword evidence="4" id="KW-0378">Hydrolase</keyword>
<proteinExistence type="predicted"/>
<dbReference type="InterPro" id="IPR048450">
    <property type="entry name" value="YgjK_N"/>
</dbReference>
<keyword evidence="4" id="KW-0326">Glycosidase</keyword>
<feature type="signal peptide" evidence="1">
    <location>
        <begin position="1"/>
        <end position="24"/>
    </location>
</feature>
<dbReference type="Pfam" id="PF22422">
    <property type="entry name" value="MGH1-like_GH"/>
    <property type="match status" value="1"/>
</dbReference>
<keyword evidence="5" id="KW-1185">Reference proteome</keyword>
<feature type="chain" id="PRO_5042147381" evidence="1">
    <location>
        <begin position="25"/>
        <end position="795"/>
    </location>
</feature>
<evidence type="ECO:0000256" key="1">
    <source>
        <dbReference type="SAM" id="SignalP"/>
    </source>
</evidence>
<name>A0AAF0BLP0_9PROT</name>
<organism evidence="4 5">
    <name type="scientific">Gimibacter soli</name>
    <dbReference type="NCBI Taxonomy" id="3024400"/>
    <lineage>
        <taxon>Bacteria</taxon>
        <taxon>Pseudomonadati</taxon>
        <taxon>Pseudomonadota</taxon>
        <taxon>Alphaproteobacteria</taxon>
        <taxon>Kordiimonadales</taxon>
        <taxon>Temperatibacteraceae</taxon>
        <taxon>Gimibacter</taxon>
    </lineage>
</organism>
<dbReference type="SUPFAM" id="SSF48208">
    <property type="entry name" value="Six-hairpin glycosidases"/>
    <property type="match status" value="1"/>
</dbReference>
<evidence type="ECO:0000259" key="2">
    <source>
        <dbReference type="Pfam" id="PF21152"/>
    </source>
</evidence>
<keyword evidence="1" id="KW-0732">Signal</keyword>
<dbReference type="GO" id="GO:0004555">
    <property type="term" value="F:alpha,alpha-trehalase activity"/>
    <property type="evidence" value="ECO:0007669"/>
    <property type="project" value="InterPro"/>
</dbReference>
<reference evidence="4" key="1">
    <citation type="submission" date="2023-01" db="EMBL/GenBank/DDBJ databases">
        <title>The genome sequence of Kordiimonadaceae bacterium 6D33.</title>
        <authorList>
            <person name="Liu Y."/>
        </authorList>
    </citation>
    <scope>NUCLEOTIDE SEQUENCE</scope>
    <source>
        <strain evidence="4">6D33</strain>
    </source>
</reference>
<dbReference type="KEGG" id="gso:PH603_01295"/>
<dbReference type="Gene3D" id="2.70.98.50">
    <property type="entry name" value="putative glycoside hydrolase family protein from bacillus halodurans"/>
    <property type="match status" value="1"/>
</dbReference>